<accession>A0A918KR32</accession>
<protein>
    <recommendedName>
        <fullName evidence="3">DUF1028 domain-containing protein</fullName>
    </recommendedName>
</protein>
<dbReference type="RefSeq" id="WP_189613066.1">
    <property type="nucleotide sequence ID" value="NZ_BMXR01000016.1"/>
</dbReference>
<dbReference type="AlphaFoldDB" id="A0A918KR32"/>
<name>A0A918KR32_9GAMM</name>
<dbReference type="PANTHER" id="PTHR39328:SF1">
    <property type="entry name" value="BLL2871 PROTEIN"/>
    <property type="match status" value="1"/>
</dbReference>
<proteinExistence type="predicted"/>
<dbReference type="EMBL" id="BMXR01000016">
    <property type="protein sequence ID" value="GGX72723.1"/>
    <property type="molecule type" value="Genomic_DNA"/>
</dbReference>
<dbReference type="PANTHER" id="PTHR39328">
    <property type="entry name" value="BLL2871 PROTEIN"/>
    <property type="match status" value="1"/>
</dbReference>
<dbReference type="SUPFAM" id="SSF56235">
    <property type="entry name" value="N-terminal nucleophile aminohydrolases (Ntn hydrolases)"/>
    <property type="match status" value="1"/>
</dbReference>
<dbReference type="InterPro" id="IPR010430">
    <property type="entry name" value="DUF1028"/>
</dbReference>
<gene>
    <name evidence="1" type="ORF">GCM10007392_45050</name>
</gene>
<dbReference type="Proteomes" id="UP000626148">
    <property type="component" value="Unassembled WGS sequence"/>
</dbReference>
<dbReference type="Pfam" id="PF06267">
    <property type="entry name" value="DUF1028"/>
    <property type="match status" value="1"/>
</dbReference>
<reference evidence="1" key="2">
    <citation type="submission" date="2020-09" db="EMBL/GenBank/DDBJ databases">
        <authorList>
            <person name="Sun Q."/>
            <person name="Kim S."/>
        </authorList>
    </citation>
    <scope>NUCLEOTIDE SEQUENCE</scope>
    <source>
        <strain evidence="1">KCTC 22169</strain>
    </source>
</reference>
<evidence type="ECO:0000313" key="2">
    <source>
        <dbReference type="Proteomes" id="UP000626148"/>
    </source>
</evidence>
<keyword evidence="2" id="KW-1185">Reference proteome</keyword>
<dbReference type="Gene3D" id="3.60.20.10">
    <property type="entry name" value="Glutamine Phosphoribosylpyrophosphate, subunit 1, domain 1"/>
    <property type="match status" value="1"/>
</dbReference>
<comment type="caution">
    <text evidence="1">The sequence shown here is derived from an EMBL/GenBank/DDBJ whole genome shotgun (WGS) entry which is preliminary data.</text>
</comment>
<reference evidence="1" key="1">
    <citation type="journal article" date="2014" name="Int. J. Syst. Evol. Microbiol.">
        <title>Complete genome sequence of Corynebacterium casei LMG S-19264T (=DSM 44701T), isolated from a smear-ripened cheese.</title>
        <authorList>
            <consortium name="US DOE Joint Genome Institute (JGI-PGF)"/>
            <person name="Walter F."/>
            <person name="Albersmeier A."/>
            <person name="Kalinowski J."/>
            <person name="Ruckert C."/>
        </authorList>
    </citation>
    <scope>NUCLEOTIDE SEQUENCE</scope>
    <source>
        <strain evidence="1">KCTC 22169</strain>
    </source>
</reference>
<evidence type="ECO:0000313" key="1">
    <source>
        <dbReference type="EMBL" id="GGX72723.1"/>
    </source>
</evidence>
<sequence length="229" mass="24908">MTYSIIAKDRHTGALGVATATGSVAVGGFVPHVRFQTGAIATQGAFTNWMYGEQGLALLSSGMSAEAVKDRLIQLDQGRNERQLIVLDQQGGTAAHTGSSNLSEKRHFCGDHFAVAGNMLRSEQIVEVMKEAFEARPQAPLHERLLAAMSAGEAYGGDYRGTHSAALKVQYRDRPPVDLRVDWAESNCIDQLWVLYEKTQSHAFQAFLAGVPTFDEPTRTGPVSDEEVK</sequence>
<dbReference type="InterPro" id="IPR029055">
    <property type="entry name" value="Ntn_hydrolases_N"/>
</dbReference>
<organism evidence="1 2">
    <name type="scientific">Saccharospirillum salsuginis</name>
    <dbReference type="NCBI Taxonomy" id="418750"/>
    <lineage>
        <taxon>Bacteria</taxon>
        <taxon>Pseudomonadati</taxon>
        <taxon>Pseudomonadota</taxon>
        <taxon>Gammaproteobacteria</taxon>
        <taxon>Oceanospirillales</taxon>
        <taxon>Saccharospirillaceae</taxon>
        <taxon>Saccharospirillum</taxon>
    </lineage>
</organism>
<evidence type="ECO:0008006" key="3">
    <source>
        <dbReference type="Google" id="ProtNLM"/>
    </source>
</evidence>